<dbReference type="AlphaFoldDB" id="A0A8X6JB84"/>
<accession>A0A8X6JB84</accession>
<protein>
    <submittedName>
        <fullName evidence="1">Uncharacterized protein</fullName>
    </submittedName>
</protein>
<evidence type="ECO:0000313" key="2">
    <source>
        <dbReference type="Proteomes" id="UP000887116"/>
    </source>
</evidence>
<sequence length="209" mass="24034">MPSKLKAWLKAKLGFGGSSIPYKKFKDEHGSTSEEVKVEPMIYVNVRRRSSSHSYFIDAFWTQNLVNKICCGPNFVIPASICVTCHVSGCLDHISSHINHSLDTIKCIFSTALQRLFGLQVWSYQPLPELHQVYIKLCNSTAVWTTSFKYQSLLELLSILRLLPLRRCFNYKFCHIFHYLNSNEVYLKHYNSETVLSTNMIISIAAWTS</sequence>
<reference evidence="1" key="1">
    <citation type="submission" date="2020-07" db="EMBL/GenBank/DDBJ databases">
        <title>Multicomponent nature underlies the extraordinary mechanical properties of spider dragline silk.</title>
        <authorList>
            <person name="Kono N."/>
            <person name="Nakamura H."/>
            <person name="Mori M."/>
            <person name="Yoshida Y."/>
            <person name="Ohtoshi R."/>
            <person name="Malay A.D."/>
            <person name="Moran D.A.P."/>
            <person name="Tomita M."/>
            <person name="Numata K."/>
            <person name="Arakawa K."/>
        </authorList>
    </citation>
    <scope>NUCLEOTIDE SEQUENCE</scope>
</reference>
<evidence type="ECO:0000313" key="1">
    <source>
        <dbReference type="EMBL" id="GFQ99885.1"/>
    </source>
</evidence>
<dbReference type="EMBL" id="BMAO01015173">
    <property type="protein sequence ID" value="GFQ99885.1"/>
    <property type="molecule type" value="Genomic_DNA"/>
</dbReference>
<comment type="caution">
    <text evidence="1">The sequence shown here is derived from an EMBL/GenBank/DDBJ whole genome shotgun (WGS) entry which is preliminary data.</text>
</comment>
<organism evidence="1 2">
    <name type="scientific">Trichonephila clavata</name>
    <name type="common">Joro spider</name>
    <name type="synonym">Nephila clavata</name>
    <dbReference type="NCBI Taxonomy" id="2740835"/>
    <lineage>
        <taxon>Eukaryota</taxon>
        <taxon>Metazoa</taxon>
        <taxon>Ecdysozoa</taxon>
        <taxon>Arthropoda</taxon>
        <taxon>Chelicerata</taxon>
        <taxon>Arachnida</taxon>
        <taxon>Araneae</taxon>
        <taxon>Araneomorphae</taxon>
        <taxon>Entelegynae</taxon>
        <taxon>Araneoidea</taxon>
        <taxon>Nephilidae</taxon>
        <taxon>Trichonephila</taxon>
    </lineage>
</organism>
<gene>
    <name evidence="1" type="ORF">TNCT_329631</name>
</gene>
<proteinExistence type="predicted"/>
<name>A0A8X6JB84_TRICU</name>
<dbReference type="Proteomes" id="UP000887116">
    <property type="component" value="Unassembled WGS sequence"/>
</dbReference>
<keyword evidence="2" id="KW-1185">Reference proteome</keyword>